<evidence type="ECO:0000313" key="3">
    <source>
        <dbReference type="EMBL" id="ESV65112.1"/>
    </source>
</evidence>
<comment type="caution">
    <text evidence="3">The sequence shown here is derived from an EMBL/GenBank/DDBJ whole genome shotgun (WGS) entry which is preliminary data.</text>
</comment>
<dbReference type="AlphaFoldDB" id="A0A829MLI9"/>
<dbReference type="Pfam" id="PF13548">
    <property type="entry name" value="DUF4126"/>
    <property type="match status" value="1"/>
</dbReference>
<feature type="transmembrane region" description="Helical" evidence="1">
    <location>
        <begin position="49"/>
        <end position="69"/>
    </location>
</feature>
<reference evidence="3 4" key="1">
    <citation type="journal article" date="2014" name="Emerg. Infect. Dis.">
        <title>High-level Relatedness among Mycobacterium abscessus subsp. massiliense Strains from Widely Separated Outbreaks.</title>
        <authorList>
            <person name="Tettelin H."/>
            <person name="Davidson R.M."/>
            <person name="Agrawal S."/>
            <person name="Aitken M.L."/>
            <person name="Shallom S."/>
            <person name="Hasan N.A."/>
            <person name="Strong M."/>
            <person name="Nogueira de Moura V.C."/>
            <person name="De Groote M.A."/>
            <person name="Duarte R.S."/>
            <person name="Hine E."/>
            <person name="Parankush S."/>
            <person name="Su Q."/>
            <person name="Daugherty S.C."/>
            <person name="Fraser C.M."/>
            <person name="Brown-Elliott B.A."/>
            <person name="Wallace R.J.Jr."/>
            <person name="Holland S.M."/>
            <person name="Sampaio E.P."/>
            <person name="Olivier K.N."/>
            <person name="Jackson M."/>
            <person name="Zelazny A.M."/>
        </authorList>
    </citation>
    <scope>NUCLEOTIDE SEQUENCE [LARGE SCALE GENOMIC DNA]</scope>
    <source>
        <strain evidence="3 4">MAB_091912_2446</strain>
    </source>
</reference>
<dbReference type="InterPro" id="IPR025196">
    <property type="entry name" value="DUF4126"/>
</dbReference>
<sequence length="171" mass="17372">MLAVGAADRLGWIELGPSYGWLSSTPALVVLAVVFVLDLIGDKVPALDSVLHAIGAFIAPASGAVLFTAETSLSSNLPPAVAAILGAITAGGVHASRTVARPFVTGTTAGVGNPVVSTAEDGTSLVLTILALAVPILAFFVVLVLLAGLGWLTYRAIRWARGRRESDATDG</sequence>
<keyword evidence="1" id="KW-1133">Transmembrane helix</keyword>
<dbReference type="Proteomes" id="UP000018502">
    <property type="component" value="Unassembled WGS sequence"/>
</dbReference>
<accession>A0A829MLI9</accession>
<keyword evidence="1" id="KW-0472">Membrane</keyword>
<feature type="transmembrane region" description="Helical" evidence="1">
    <location>
        <begin position="19"/>
        <end position="37"/>
    </location>
</feature>
<gene>
    <name evidence="3" type="ORF">L833_2500</name>
</gene>
<proteinExistence type="predicted"/>
<keyword evidence="1" id="KW-0812">Transmembrane</keyword>
<evidence type="ECO:0000259" key="2">
    <source>
        <dbReference type="Pfam" id="PF13548"/>
    </source>
</evidence>
<dbReference type="EMBL" id="AYTF01000001">
    <property type="protein sequence ID" value="ESV65112.1"/>
    <property type="molecule type" value="Genomic_DNA"/>
</dbReference>
<name>A0A829MLI9_9MYCO</name>
<evidence type="ECO:0000256" key="1">
    <source>
        <dbReference type="SAM" id="Phobius"/>
    </source>
</evidence>
<organism evidence="3 4">
    <name type="scientific">Mycobacteroides abscessus MAB_091912_2446</name>
    <dbReference type="NCBI Taxonomy" id="1335414"/>
    <lineage>
        <taxon>Bacteria</taxon>
        <taxon>Bacillati</taxon>
        <taxon>Actinomycetota</taxon>
        <taxon>Actinomycetes</taxon>
        <taxon>Mycobacteriales</taxon>
        <taxon>Mycobacteriaceae</taxon>
        <taxon>Mycobacteroides</taxon>
        <taxon>Mycobacteroides abscessus</taxon>
    </lineage>
</organism>
<evidence type="ECO:0000313" key="4">
    <source>
        <dbReference type="Proteomes" id="UP000018502"/>
    </source>
</evidence>
<feature type="transmembrane region" description="Helical" evidence="1">
    <location>
        <begin position="125"/>
        <end position="154"/>
    </location>
</feature>
<protein>
    <recommendedName>
        <fullName evidence="2">DUF4126 domain-containing protein</fullName>
    </recommendedName>
</protein>
<feature type="domain" description="DUF4126" evidence="2">
    <location>
        <begin position="1"/>
        <end position="153"/>
    </location>
</feature>